<comment type="similarity">
    <text evidence="6">Belongs to the azoreductase type 1 family.</text>
</comment>
<dbReference type="EC" id="1.7.1.17" evidence="6"/>
<dbReference type="PANTHER" id="PTHR43741:SF4">
    <property type="entry name" value="FMN-DEPENDENT NADH:QUINONE OXIDOREDUCTASE"/>
    <property type="match status" value="1"/>
</dbReference>
<evidence type="ECO:0000256" key="2">
    <source>
        <dbReference type="ARBA" id="ARBA00022643"/>
    </source>
</evidence>
<dbReference type="HAMAP" id="MF_01216">
    <property type="entry name" value="Azoreductase_type1"/>
    <property type="match status" value="1"/>
</dbReference>
<dbReference type="AlphaFoldDB" id="A0A3N2CY96"/>
<organism evidence="8 9">
    <name type="scientific">Nocardioides aurantiacus</name>
    <dbReference type="NCBI Taxonomy" id="86796"/>
    <lineage>
        <taxon>Bacteria</taxon>
        <taxon>Bacillati</taxon>
        <taxon>Actinomycetota</taxon>
        <taxon>Actinomycetes</taxon>
        <taxon>Propionibacteriales</taxon>
        <taxon>Nocardioidaceae</taxon>
        <taxon>Nocardioides</taxon>
    </lineage>
</organism>
<name>A0A3N2CY96_9ACTN</name>
<evidence type="ECO:0000256" key="4">
    <source>
        <dbReference type="ARBA" id="ARBA00023027"/>
    </source>
</evidence>
<keyword evidence="3 6" id="KW-0560">Oxidoreductase</keyword>
<dbReference type="PANTHER" id="PTHR43741">
    <property type="entry name" value="FMN-DEPENDENT NADH-AZOREDUCTASE 1"/>
    <property type="match status" value="1"/>
</dbReference>
<dbReference type="OrthoDB" id="9805013at2"/>
<dbReference type="InterPro" id="IPR023048">
    <property type="entry name" value="NADH:quinone_OxRdtase_FMN_depd"/>
</dbReference>
<sequence length="216" mass="23319">MTLFRLDASILPATSSSREIADLVEQEWAAQHPHDEVVRRHVGSQPLPAEAWADAVTAGFTPEDERTEAQRRATALAAELVEELTSADAVLLAVPLYNFGVSQHVKAWIDLVIAGSEPGAPLLRGTPVVLATVRGGAYGAGTPREGWDHSTAYLRRILEDVWQADLTLVEREFTLVGVNPALEEFTDLAAEMQRKAHSAAREAGAALGVPPERRAS</sequence>
<comment type="subunit">
    <text evidence="6">Homodimer.</text>
</comment>
<comment type="catalytic activity">
    <reaction evidence="5">
        <text>N,N-dimethyl-1,4-phenylenediamine + anthranilate + 2 NAD(+) = 2-(4-dimethylaminophenyl)diazenylbenzoate + 2 NADH + 2 H(+)</text>
        <dbReference type="Rhea" id="RHEA:55872"/>
        <dbReference type="ChEBI" id="CHEBI:15378"/>
        <dbReference type="ChEBI" id="CHEBI:15783"/>
        <dbReference type="ChEBI" id="CHEBI:16567"/>
        <dbReference type="ChEBI" id="CHEBI:57540"/>
        <dbReference type="ChEBI" id="CHEBI:57945"/>
        <dbReference type="ChEBI" id="CHEBI:71579"/>
        <dbReference type="EC" id="1.7.1.17"/>
    </reaction>
    <physiologicalReaction direction="right-to-left" evidence="5">
        <dbReference type="Rhea" id="RHEA:55874"/>
    </physiologicalReaction>
</comment>
<dbReference type="GO" id="GO:0016655">
    <property type="term" value="F:oxidoreductase activity, acting on NAD(P)H, quinone or similar compound as acceptor"/>
    <property type="evidence" value="ECO:0007669"/>
    <property type="project" value="InterPro"/>
</dbReference>
<protein>
    <recommendedName>
        <fullName evidence="6">FMN dependent NADH:quinone oxidoreductase</fullName>
        <ecNumber evidence="6">1.6.5.-</ecNumber>
    </recommendedName>
    <alternativeName>
        <fullName evidence="6">Azo-dye reductase</fullName>
    </alternativeName>
    <alternativeName>
        <fullName evidence="6">FMN-dependent NADH-azo compound oxidoreductase</fullName>
    </alternativeName>
    <alternativeName>
        <fullName evidence="6">FMN-dependent NADH-azoreductase</fullName>
        <ecNumber evidence="6">1.7.1.17</ecNumber>
    </alternativeName>
</protein>
<evidence type="ECO:0000313" key="9">
    <source>
        <dbReference type="Proteomes" id="UP000281738"/>
    </source>
</evidence>
<evidence type="ECO:0000256" key="6">
    <source>
        <dbReference type="HAMAP-Rule" id="MF_01216"/>
    </source>
</evidence>
<evidence type="ECO:0000256" key="1">
    <source>
        <dbReference type="ARBA" id="ARBA00022630"/>
    </source>
</evidence>
<keyword evidence="2 6" id="KW-0288">FMN</keyword>
<evidence type="ECO:0000259" key="7">
    <source>
        <dbReference type="Pfam" id="PF02525"/>
    </source>
</evidence>
<dbReference type="Proteomes" id="UP000281738">
    <property type="component" value="Unassembled WGS sequence"/>
</dbReference>
<comment type="function">
    <text evidence="6">Also exhibits azoreductase activity. Catalyzes the reductive cleavage of the azo bond in aromatic azo compounds to the corresponding amines.</text>
</comment>
<comment type="cofactor">
    <cofactor evidence="6">
        <name>FMN</name>
        <dbReference type="ChEBI" id="CHEBI:58210"/>
    </cofactor>
    <text evidence="6">Binds 1 FMN per subunit.</text>
</comment>
<dbReference type="SUPFAM" id="SSF52218">
    <property type="entry name" value="Flavoproteins"/>
    <property type="match status" value="1"/>
</dbReference>
<dbReference type="RefSeq" id="WP_123392089.1">
    <property type="nucleotide sequence ID" value="NZ_RKHO01000001.1"/>
</dbReference>
<dbReference type="InterPro" id="IPR050104">
    <property type="entry name" value="FMN-dep_NADH:Q_OxRdtase_AzoR1"/>
</dbReference>
<dbReference type="Pfam" id="PF02525">
    <property type="entry name" value="Flavodoxin_2"/>
    <property type="match status" value="1"/>
</dbReference>
<keyword evidence="4 6" id="KW-0520">NAD</keyword>
<evidence type="ECO:0000256" key="3">
    <source>
        <dbReference type="ARBA" id="ARBA00023002"/>
    </source>
</evidence>
<feature type="domain" description="Flavodoxin-like fold" evidence="7">
    <location>
        <begin position="1"/>
        <end position="160"/>
    </location>
</feature>
<proteinExistence type="inferred from homology"/>
<dbReference type="Gene3D" id="3.40.50.360">
    <property type="match status" value="1"/>
</dbReference>
<dbReference type="InterPro" id="IPR029039">
    <property type="entry name" value="Flavoprotein-like_sf"/>
</dbReference>
<comment type="catalytic activity">
    <reaction evidence="6">
        <text>2 a quinone + NADH + H(+) = 2 a 1,4-benzosemiquinone + NAD(+)</text>
        <dbReference type="Rhea" id="RHEA:65952"/>
        <dbReference type="ChEBI" id="CHEBI:15378"/>
        <dbReference type="ChEBI" id="CHEBI:57540"/>
        <dbReference type="ChEBI" id="CHEBI:57945"/>
        <dbReference type="ChEBI" id="CHEBI:132124"/>
        <dbReference type="ChEBI" id="CHEBI:134225"/>
    </reaction>
</comment>
<evidence type="ECO:0000313" key="8">
    <source>
        <dbReference type="EMBL" id="ROR92446.1"/>
    </source>
</evidence>
<dbReference type="GO" id="GO:0016652">
    <property type="term" value="F:oxidoreductase activity, acting on NAD(P)H as acceptor"/>
    <property type="evidence" value="ECO:0007669"/>
    <property type="project" value="UniProtKB-UniRule"/>
</dbReference>
<dbReference type="EMBL" id="RKHO01000001">
    <property type="protein sequence ID" value="ROR92446.1"/>
    <property type="molecule type" value="Genomic_DNA"/>
</dbReference>
<dbReference type="InterPro" id="IPR003680">
    <property type="entry name" value="Flavodoxin_fold"/>
</dbReference>
<comment type="caution">
    <text evidence="6">Lacks conserved residue(s) required for the propagation of feature annotation.</text>
</comment>
<dbReference type="GO" id="GO:0010181">
    <property type="term" value="F:FMN binding"/>
    <property type="evidence" value="ECO:0007669"/>
    <property type="project" value="UniProtKB-UniRule"/>
</dbReference>
<dbReference type="GO" id="GO:0009055">
    <property type="term" value="F:electron transfer activity"/>
    <property type="evidence" value="ECO:0007669"/>
    <property type="project" value="UniProtKB-UniRule"/>
</dbReference>
<feature type="binding site" evidence="6">
    <location>
        <begin position="15"/>
        <end position="17"/>
    </location>
    <ligand>
        <name>FMN</name>
        <dbReference type="ChEBI" id="CHEBI:58210"/>
    </ligand>
</feature>
<reference evidence="8 9" key="1">
    <citation type="submission" date="2018-11" db="EMBL/GenBank/DDBJ databases">
        <title>Sequencing the genomes of 1000 actinobacteria strains.</title>
        <authorList>
            <person name="Klenk H.-P."/>
        </authorList>
    </citation>
    <scope>NUCLEOTIDE SEQUENCE [LARGE SCALE GENOMIC DNA]</scope>
    <source>
        <strain evidence="8 9">DSM 12652</strain>
    </source>
</reference>
<evidence type="ECO:0000256" key="5">
    <source>
        <dbReference type="ARBA" id="ARBA00048542"/>
    </source>
</evidence>
<feature type="binding site" evidence="6">
    <location>
        <position position="9"/>
    </location>
    <ligand>
        <name>FMN</name>
        <dbReference type="ChEBI" id="CHEBI:58210"/>
    </ligand>
</feature>
<keyword evidence="1 6" id="KW-0285">Flavoprotein</keyword>
<gene>
    <name evidence="6" type="primary">azoR</name>
    <name evidence="8" type="ORF">EDD33_3336</name>
</gene>
<dbReference type="EC" id="1.6.5.-" evidence="6"/>
<comment type="function">
    <text evidence="6">Quinone reductase that provides resistance to thiol-specific stress caused by electrophilic quinones.</text>
</comment>
<comment type="caution">
    <text evidence="8">The sequence shown here is derived from an EMBL/GenBank/DDBJ whole genome shotgun (WGS) entry which is preliminary data.</text>
</comment>
<keyword evidence="9" id="KW-1185">Reference proteome</keyword>
<accession>A0A3N2CY96</accession>